<reference evidence="2" key="1">
    <citation type="submission" date="2020-11" db="EMBL/GenBank/DDBJ databases">
        <authorList>
            <consortium name="DOE Joint Genome Institute"/>
            <person name="Ahrendt S."/>
            <person name="Riley R."/>
            <person name="Andreopoulos W."/>
            <person name="Labutti K."/>
            <person name="Pangilinan J."/>
            <person name="Ruiz-Duenas F.J."/>
            <person name="Barrasa J.M."/>
            <person name="Sanchez-Garcia M."/>
            <person name="Camarero S."/>
            <person name="Miyauchi S."/>
            <person name="Serrano A."/>
            <person name="Linde D."/>
            <person name="Babiker R."/>
            <person name="Drula E."/>
            <person name="Ayuso-Fernandez I."/>
            <person name="Pacheco R."/>
            <person name="Padilla G."/>
            <person name="Ferreira P."/>
            <person name="Barriuso J."/>
            <person name="Kellner H."/>
            <person name="Castanera R."/>
            <person name="Alfaro M."/>
            <person name="Ramirez L."/>
            <person name="Pisabarro A.G."/>
            <person name="Kuo A."/>
            <person name="Tritt A."/>
            <person name="Lipzen A."/>
            <person name="He G."/>
            <person name="Yan M."/>
            <person name="Ng V."/>
            <person name="Cullen D."/>
            <person name="Martin F."/>
            <person name="Rosso M.-N."/>
            <person name="Henrissat B."/>
            <person name="Hibbett D."/>
            <person name="Martinez A.T."/>
            <person name="Grigoriev I.V."/>
        </authorList>
    </citation>
    <scope>NUCLEOTIDE SEQUENCE</scope>
    <source>
        <strain evidence="2">ATCC 90797</strain>
    </source>
</reference>
<feature type="region of interest" description="Disordered" evidence="1">
    <location>
        <begin position="1"/>
        <end position="26"/>
    </location>
</feature>
<comment type="caution">
    <text evidence="2">The sequence shown here is derived from an EMBL/GenBank/DDBJ whole genome shotgun (WGS) entry which is preliminary data.</text>
</comment>
<proteinExistence type="predicted"/>
<evidence type="ECO:0000256" key="1">
    <source>
        <dbReference type="SAM" id="MobiDB-lite"/>
    </source>
</evidence>
<dbReference type="Proteomes" id="UP000807025">
    <property type="component" value="Unassembled WGS sequence"/>
</dbReference>
<dbReference type="OrthoDB" id="3063271at2759"/>
<name>A0A9P5ZW05_PLEER</name>
<gene>
    <name evidence="2" type="ORF">BDN71DRAFT_1507641</name>
</gene>
<dbReference type="EMBL" id="MU154572">
    <property type="protein sequence ID" value="KAF9494522.1"/>
    <property type="molecule type" value="Genomic_DNA"/>
</dbReference>
<keyword evidence="3" id="KW-1185">Reference proteome</keyword>
<dbReference type="AlphaFoldDB" id="A0A9P5ZW05"/>
<evidence type="ECO:0000313" key="2">
    <source>
        <dbReference type="EMBL" id="KAF9494522.1"/>
    </source>
</evidence>
<sequence length="167" mass="18463">MSEGPPSAADSVSTNNEAVSLDRTSRARGTTPILELPPHLVPRMYTLRKDEYEELLARGATRLMCETFELQFTPDVGIAWADQDIFDEFAGEGAWSLDGEDLDGSQFIEDLLEDAVVFQLYSLYGNRSPERWETVEATPGVWETRLVGDVACQTMHDADAAGNEGDD</sequence>
<protein>
    <submittedName>
        <fullName evidence="2">Uncharacterized protein</fullName>
    </submittedName>
</protein>
<accession>A0A9P5ZW05</accession>
<organism evidence="2 3">
    <name type="scientific">Pleurotus eryngii</name>
    <name type="common">Boletus of the steppes</name>
    <dbReference type="NCBI Taxonomy" id="5323"/>
    <lineage>
        <taxon>Eukaryota</taxon>
        <taxon>Fungi</taxon>
        <taxon>Dikarya</taxon>
        <taxon>Basidiomycota</taxon>
        <taxon>Agaricomycotina</taxon>
        <taxon>Agaricomycetes</taxon>
        <taxon>Agaricomycetidae</taxon>
        <taxon>Agaricales</taxon>
        <taxon>Pleurotineae</taxon>
        <taxon>Pleurotaceae</taxon>
        <taxon>Pleurotus</taxon>
    </lineage>
</organism>
<evidence type="ECO:0000313" key="3">
    <source>
        <dbReference type="Proteomes" id="UP000807025"/>
    </source>
</evidence>